<dbReference type="InParanoid" id="A0A251RNB8"/>
<name>A0A251RNB8_HELAN</name>
<gene>
    <name evidence="1" type="ORF">HannXRQ_Chr17g0544241</name>
</gene>
<organism evidence="1 2">
    <name type="scientific">Helianthus annuus</name>
    <name type="common">Common sunflower</name>
    <dbReference type="NCBI Taxonomy" id="4232"/>
    <lineage>
        <taxon>Eukaryota</taxon>
        <taxon>Viridiplantae</taxon>
        <taxon>Streptophyta</taxon>
        <taxon>Embryophyta</taxon>
        <taxon>Tracheophyta</taxon>
        <taxon>Spermatophyta</taxon>
        <taxon>Magnoliopsida</taxon>
        <taxon>eudicotyledons</taxon>
        <taxon>Gunneridae</taxon>
        <taxon>Pentapetalae</taxon>
        <taxon>asterids</taxon>
        <taxon>campanulids</taxon>
        <taxon>Asterales</taxon>
        <taxon>Asteraceae</taxon>
        <taxon>Asteroideae</taxon>
        <taxon>Heliantheae alliance</taxon>
        <taxon>Heliantheae</taxon>
        <taxon>Helianthus</taxon>
    </lineage>
</organism>
<proteinExistence type="predicted"/>
<accession>A0A251RNB8</accession>
<sequence>MNNIIQVTNMLKQFSNANTPRLTQGRCVNKYKKFNKSHKFPTQPPQDSLKGGALTSLTSLTSLISLTRLMSI</sequence>
<dbReference type="AlphaFoldDB" id="A0A251RNB8"/>
<keyword evidence="2" id="KW-1185">Reference proteome</keyword>
<evidence type="ECO:0000313" key="1">
    <source>
        <dbReference type="EMBL" id="OTF85836.1"/>
    </source>
</evidence>
<dbReference type="Proteomes" id="UP000215914">
    <property type="component" value="Chromosome 17"/>
</dbReference>
<evidence type="ECO:0000313" key="2">
    <source>
        <dbReference type="Proteomes" id="UP000215914"/>
    </source>
</evidence>
<reference evidence="2" key="1">
    <citation type="journal article" date="2017" name="Nature">
        <title>The sunflower genome provides insights into oil metabolism, flowering and Asterid evolution.</title>
        <authorList>
            <person name="Badouin H."/>
            <person name="Gouzy J."/>
            <person name="Grassa C.J."/>
            <person name="Murat F."/>
            <person name="Staton S.E."/>
            <person name="Cottret L."/>
            <person name="Lelandais-Briere C."/>
            <person name="Owens G.L."/>
            <person name="Carrere S."/>
            <person name="Mayjonade B."/>
            <person name="Legrand L."/>
            <person name="Gill N."/>
            <person name="Kane N.C."/>
            <person name="Bowers J.E."/>
            <person name="Hubner S."/>
            <person name="Bellec A."/>
            <person name="Berard A."/>
            <person name="Berges H."/>
            <person name="Blanchet N."/>
            <person name="Boniface M.C."/>
            <person name="Brunel D."/>
            <person name="Catrice O."/>
            <person name="Chaidir N."/>
            <person name="Claudel C."/>
            <person name="Donnadieu C."/>
            <person name="Faraut T."/>
            <person name="Fievet G."/>
            <person name="Helmstetter N."/>
            <person name="King M."/>
            <person name="Knapp S.J."/>
            <person name="Lai Z."/>
            <person name="Le Paslier M.C."/>
            <person name="Lippi Y."/>
            <person name="Lorenzon L."/>
            <person name="Mandel J.R."/>
            <person name="Marage G."/>
            <person name="Marchand G."/>
            <person name="Marquand E."/>
            <person name="Bret-Mestries E."/>
            <person name="Morien E."/>
            <person name="Nambeesan S."/>
            <person name="Nguyen T."/>
            <person name="Pegot-Espagnet P."/>
            <person name="Pouilly N."/>
            <person name="Raftis F."/>
            <person name="Sallet E."/>
            <person name="Schiex T."/>
            <person name="Thomas J."/>
            <person name="Vandecasteele C."/>
            <person name="Vares D."/>
            <person name="Vear F."/>
            <person name="Vautrin S."/>
            <person name="Crespi M."/>
            <person name="Mangin B."/>
            <person name="Burke J.M."/>
            <person name="Salse J."/>
            <person name="Munos S."/>
            <person name="Vincourt P."/>
            <person name="Rieseberg L.H."/>
            <person name="Langlade N.B."/>
        </authorList>
    </citation>
    <scope>NUCLEOTIDE SEQUENCE [LARGE SCALE GENOMIC DNA]</scope>
    <source>
        <strain evidence="2">cv. SF193</strain>
    </source>
</reference>
<dbReference type="EMBL" id="CM007906">
    <property type="protein sequence ID" value="OTF85836.1"/>
    <property type="molecule type" value="Genomic_DNA"/>
</dbReference>
<protein>
    <submittedName>
        <fullName evidence="1">Uncharacterized protein</fullName>
    </submittedName>
</protein>